<evidence type="ECO:0000256" key="11">
    <source>
        <dbReference type="RuleBase" id="RU004340"/>
    </source>
</evidence>
<feature type="transmembrane region" description="Helical" evidence="11">
    <location>
        <begin position="5"/>
        <end position="25"/>
    </location>
</feature>
<evidence type="ECO:0000256" key="2">
    <source>
        <dbReference type="ARBA" id="ARBA00022475"/>
    </source>
</evidence>
<evidence type="ECO:0000256" key="7">
    <source>
        <dbReference type="ARBA" id="ARBA00023136"/>
    </source>
</evidence>
<evidence type="ECO:0000256" key="8">
    <source>
        <dbReference type="ARBA" id="ARBA00023303"/>
    </source>
</evidence>
<comment type="subcellular location">
    <subcellularLocation>
        <location evidence="1">Cell membrane</location>
        <topology evidence="1">Multi-pass membrane protein</topology>
    </subcellularLocation>
</comment>
<comment type="caution">
    <text evidence="12">The sequence shown here is derived from an EMBL/GenBank/DDBJ whole genome shotgun (WGS) entry which is preliminary data.</text>
</comment>
<keyword evidence="2 11" id="KW-1003">Cell membrane</keyword>
<dbReference type="PATRIC" id="fig|1073366.3.peg.1153"/>
<evidence type="ECO:0000313" key="12">
    <source>
        <dbReference type="EMBL" id="ETD28856.1"/>
    </source>
</evidence>
<dbReference type="GeneID" id="67365084"/>
<dbReference type="GO" id="GO:0034220">
    <property type="term" value="P:monoatomic ion transmembrane transport"/>
    <property type="evidence" value="ECO:0007669"/>
    <property type="project" value="UniProtKB-KW"/>
</dbReference>
<keyword evidence="7 11" id="KW-0472">Membrane</keyword>
<keyword evidence="8" id="KW-0407">Ion channel</keyword>
<comment type="similarity">
    <text evidence="9 11">Belongs to the fluoride channel Fluc/FEX (TC 1.A.43) family.</text>
</comment>
<evidence type="ECO:0000313" key="13">
    <source>
        <dbReference type="Proteomes" id="UP000018727"/>
    </source>
</evidence>
<organism evidence="12 13">
    <name type="scientific">Prevotella nigrescens CC14M</name>
    <dbReference type="NCBI Taxonomy" id="1073366"/>
    <lineage>
        <taxon>Bacteria</taxon>
        <taxon>Pseudomonadati</taxon>
        <taxon>Bacteroidota</taxon>
        <taxon>Bacteroidia</taxon>
        <taxon>Bacteroidales</taxon>
        <taxon>Prevotellaceae</taxon>
        <taxon>Prevotella</taxon>
    </lineage>
</organism>
<sequence>MAINIILLIFSGAFGAVISPFVMRMVSNFVTQPTPRVVFFVNILSCFIVGFASIFHYSQSLNPHTRLMLVIGLCAGFIVCSTFSHGNATLWKGGAPTATLLYLLGSIVLGSLAVLMGQLTATFFNKL</sequence>
<feature type="transmembrane region" description="Helical" evidence="11">
    <location>
        <begin position="67"/>
        <end position="88"/>
    </location>
</feature>
<evidence type="ECO:0000256" key="10">
    <source>
        <dbReference type="ARBA" id="ARBA00035585"/>
    </source>
</evidence>
<evidence type="ECO:0000256" key="3">
    <source>
        <dbReference type="ARBA" id="ARBA00022519"/>
    </source>
</evidence>
<feature type="transmembrane region" description="Helical" evidence="11">
    <location>
        <begin position="100"/>
        <end position="124"/>
    </location>
</feature>
<feature type="transmembrane region" description="Helical" evidence="11">
    <location>
        <begin position="37"/>
        <end position="55"/>
    </location>
</feature>
<dbReference type="AlphaFoldDB" id="V8CQ12"/>
<dbReference type="InterPro" id="IPR003691">
    <property type="entry name" value="FluC"/>
</dbReference>
<keyword evidence="4 11" id="KW-0812">Transmembrane</keyword>
<accession>V8CQ12</accession>
<dbReference type="HOGENOM" id="CLU_114342_3_2_10"/>
<comment type="catalytic activity">
    <reaction evidence="10">
        <text>fluoride(in) = fluoride(out)</text>
        <dbReference type="Rhea" id="RHEA:76159"/>
        <dbReference type="ChEBI" id="CHEBI:17051"/>
    </reaction>
    <physiologicalReaction direction="left-to-right" evidence="10">
        <dbReference type="Rhea" id="RHEA:76160"/>
    </physiologicalReaction>
</comment>
<dbReference type="RefSeq" id="WP_023925499.1">
    <property type="nucleotide sequence ID" value="NZ_KI669449.1"/>
</dbReference>
<name>V8CQ12_9BACT</name>
<keyword evidence="5 11" id="KW-1133">Transmembrane helix</keyword>
<dbReference type="Proteomes" id="UP000018727">
    <property type="component" value="Unassembled WGS sequence"/>
</dbReference>
<evidence type="ECO:0000256" key="5">
    <source>
        <dbReference type="ARBA" id="ARBA00022989"/>
    </source>
</evidence>
<gene>
    <name evidence="12" type="ORF">HMPREF1173_01102</name>
</gene>
<dbReference type="EMBL" id="AZJH01000013">
    <property type="protein sequence ID" value="ETD28856.1"/>
    <property type="molecule type" value="Genomic_DNA"/>
</dbReference>
<keyword evidence="13" id="KW-1185">Reference proteome</keyword>
<dbReference type="GO" id="GO:0005886">
    <property type="term" value="C:plasma membrane"/>
    <property type="evidence" value="ECO:0007669"/>
    <property type="project" value="UniProtKB-SubCell"/>
</dbReference>
<dbReference type="OrthoDB" id="9815830at2"/>
<keyword evidence="6" id="KW-0406">Ion transport</keyword>
<keyword evidence="3" id="KW-0997">Cell inner membrane</keyword>
<evidence type="ECO:0000256" key="1">
    <source>
        <dbReference type="ARBA" id="ARBA00004651"/>
    </source>
</evidence>
<protein>
    <recommendedName>
        <fullName evidence="11">Fluoride-specific ion channel</fullName>
    </recommendedName>
</protein>
<keyword evidence="6" id="KW-0813">Transport</keyword>
<reference evidence="12 13" key="1">
    <citation type="submission" date="2013-10" db="EMBL/GenBank/DDBJ databases">
        <title>The Genome Sequence of Prevotella nigrescens CC14M.</title>
        <authorList>
            <consortium name="The Broad Institute Genomics Platform"/>
            <person name="Earl A."/>
            <person name="Allen-Vercoe E."/>
            <person name="Daigneault M."/>
            <person name="Young S.K."/>
            <person name="Zeng Q."/>
            <person name="Gargeya S."/>
            <person name="Fitzgerald M."/>
            <person name="Abouelleil A."/>
            <person name="Alvarado L."/>
            <person name="Chapman S.B."/>
            <person name="Gainer-Dewar J."/>
            <person name="Goldberg J."/>
            <person name="Griggs A."/>
            <person name="Gujja S."/>
            <person name="Hansen M."/>
            <person name="Howarth C."/>
            <person name="Imamovic A."/>
            <person name="Ireland A."/>
            <person name="Larimer J."/>
            <person name="McCowan C."/>
            <person name="Murphy C."/>
            <person name="Pearson M."/>
            <person name="Poon T.W."/>
            <person name="Priest M."/>
            <person name="Roberts A."/>
            <person name="Saif S."/>
            <person name="Shea T."/>
            <person name="Sykes S."/>
            <person name="Wortman J."/>
            <person name="Nusbaum C."/>
            <person name="Birren B."/>
        </authorList>
    </citation>
    <scope>NUCLEOTIDE SEQUENCE [LARGE SCALE GENOMIC DNA]</scope>
    <source>
        <strain evidence="12 13">CC14M</strain>
    </source>
</reference>
<evidence type="ECO:0000256" key="4">
    <source>
        <dbReference type="ARBA" id="ARBA00022692"/>
    </source>
</evidence>
<evidence type="ECO:0000256" key="9">
    <source>
        <dbReference type="ARBA" id="ARBA00035120"/>
    </source>
</evidence>
<proteinExistence type="inferred from homology"/>
<dbReference type="Pfam" id="PF02537">
    <property type="entry name" value="CRCB"/>
    <property type="match status" value="1"/>
</dbReference>
<comment type="function">
    <text evidence="11">Important for reducing fluoride concentration in the cell, thus reducing its toxicity.</text>
</comment>
<evidence type="ECO:0000256" key="6">
    <source>
        <dbReference type="ARBA" id="ARBA00023065"/>
    </source>
</evidence>